<feature type="region of interest" description="Disordered" evidence="1">
    <location>
        <begin position="1"/>
        <end position="54"/>
    </location>
</feature>
<name>A0A0G4GEB3_VITBC</name>
<feature type="compositionally biased region" description="Low complexity" evidence="1">
    <location>
        <begin position="43"/>
        <end position="52"/>
    </location>
</feature>
<gene>
    <name evidence="2" type="ORF">Vbra_6218</name>
</gene>
<feature type="compositionally biased region" description="Acidic residues" evidence="1">
    <location>
        <begin position="343"/>
        <end position="367"/>
    </location>
</feature>
<dbReference type="Proteomes" id="UP000041254">
    <property type="component" value="Unassembled WGS sequence"/>
</dbReference>
<evidence type="ECO:0000256" key="1">
    <source>
        <dbReference type="SAM" id="MobiDB-lite"/>
    </source>
</evidence>
<feature type="compositionally biased region" description="Acidic residues" evidence="1">
    <location>
        <begin position="437"/>
        <end position="456"/>
    </location>
</feature>
<feature type="compositionally biased region" description="Basic and acidic residues" evidence="1">
    <location>
        <begin position="11"/>
        <end position="21"/>
    </location>
</feature>
<proteinExistence type="predicted"/>
<reference evidence="2 3" key="1">
    <citation type="submission" date="2014-11" db="EMBL/GenBank/DDBJ databases">
        <authorList>
            <person name="Zhu J."/>
            <person name="Qi W."/>
            <person name="Song R."/>
        </authorList>
    </citation>
    <scope>NUCLEOTIDE SEQUENCE [LARGE SCALE GENOMIC DNA]</scope>
</reference>
<keyword evidence="3" id="KW-1185">Reference proteome</keyword>
<dbReference type="EMBL" id="CDMY01000637">
    <property type="protein sequence ID" value="CEM27666.1"/>
    <property type="molecule type" value="Genomic_DNA"/>
</dbReference>
<protein>
    <submittedName>
        <fullName evidence="2">Uncharacterized protein</fullName>
    </submittedName>
</protein>
<organism evidence="2 3">
    <name type="scientific">Vitrella brassicaformis (strain CCMP3155)</name>
    <dbReference type="NCBI Taxonomy" id="1169540"/>
    <lineage>
        <taxon>Eukaryota</taxon>
        <taxon>Sar</taxon>
        <taxon>Alveolata</taxon>
        <taxon>Colpodellida</taxon>
        <taxon>Vitrellaceae</taxon>
        <taxon>Vitrella</taxon>
    </lineage>
</organism>
<sequence>MSSSSESVGGDAKRQQTDSHPADAAGISGMSDAAAHHHEQHQQGHSQAASASPPVCVGSGDVCGRLAAIHSLIQQVTTEVSDVDPLIMTSITDDQAFVIAHEWSSVKSSVSTLSAAVDTITHHIFPDPPHPPSQPDTTAAADGDDAVDVTANRLPDDLYSDGVVGYLPVDVAISPARATNTHYGTQLINEAFMLRRIDGSLDGNHLTGLVDVHRPTFQYYSKCAYVFEQGRKVWQQMADFIRLAAIHKLTEALPLRLSIDWMAEQLARKRDFQQKTGFPQMPLGLAIYSTFGHMLNYRGISLQLQRVRDFDDSENRNSDYRDFIYDDDLMYAQQQALRHEGPDGSEDGVDGQEEPQDEDDEDDDSTSDDNNKGTAEHEEGSDEEKSVGSEAEGQQGTPEDAEREASDSGQVAGDGEGQPDDGLGVGLRRQRSGVGGDDWDSDESDNEWDIDSDSDSGGDIVLEPQQRYRICNVDFTPVRP</sequence>
<feature type="region of interest" description="Disordered" evidence="1">
    <location>
        <begin position="338"/>
        <end position="463"/>
    </location>
</feature>
<dbReference type="PhylomeDB" id="A0A0G4GEB3"/>
<evidence type="ECO:0000313" key="2">
    <source>
        <dbReference type="EMBL" id="CEM27666.1"/>
    </source>
</evidence>
<evidence type="ECO:0000313" key="3">
    <source>
        <dbReference type="Proteomes" id="UP000041254"/>
    </source>
</evidence>
<feature type="compositionally biased region" description="Basic and acidic residues" evidence="1">
    <location>
        <begin position="369"/>
        <end position="387"/>
    </location>
</feature>
<dbReference type="AlphaFoldDB" id="A0A0G4GEB3"/>
<accession>A0A0G4GEB3</accession>
<dbReference type="InParanoid" id="A0A0G4GEB3"/>
<dbReference type="VEuPathDB" id="CryptoDB:Vbra_6218"/>